<proteinExistence type="predicted"/>
<dbReference type="Proteomes" id="UP001620626">
    <property type="component" value="Unassembled WGS sequence"/>
</dbReference>
<dbReference type="EMBL" id="JBICBT010000185">
    <property type="protein sequence ID" value="KAL3121529.1"/>
    <property type="molecule type" value="Genomic_DNA"/>
</dbReference>
<gene>
    <name evidence="2" type="ORF">niasHT_003457</name>
</gene>
<protein>
    <recommendedName>
        <fullName evidence="1">Protein kinase domain-containing protein</fullName>
    </recommendedName>
</protein>
<dbReference type="AlphaFoldDB" id="A0ABD2M230"/>
<organism evidence="2 3">
    <name type="scientific">Heterodera trifolii</name>
    <dbReference type="NCBI Taxonomy" id="157864"/>
    <lineage>
        <taxon>Eukaryota</taxon>
        <taxon>Metazoa</taxon>
        <taxon>Ecdysozoa</taxon>
        <taxon>Nematoda</taxon>
        <taxon>Chromadorea</taxon>
        <taxon>Rhabditida</taxon>
        <taxon>Tylenchina</taxon>
        <taxon>Tylenchomorpha</taxon>
        <taxon>Tylenchoidea</taxon>
        <taxon>Heteroderidae</taxon>
        <taxon>Heteroderinae</taxon>
        <taxon>Heterodera</taxon>
    </lineage>
</organism>
<evidence type="ECO:0000313" key="2">
    <source>
        <dbReference type="EMBL" id="KAL3121529.1"/>
    </source>
</evidence>
<sequence>MHIKDKYVVLKQIGQGGFGRVYLCENKYIPKGGRHHHSVIPKAEIEIHWDLAKEKGRRFVKILDDFELDGTVFIVMEYCEEGSLKDYVTKHRTPLDILLGKDGGGK</sequence>
<feature type="domain" description="Protein kinase" evidence="1">
    <location>
        <begin position="7"/>
        <end position="106"/>
    </location>
</feature>
<accession>A0ABD2M230</accession>
<evidence type="ECO:0000313" key="3">
    <source>
        <dbReference type="Proteomes" id="UP001620626"/>
    </source>
</evidence>
<dbReference type="PROSITE" id="PS50011">
    <property type="entry name" value="PROTEIN_KINASE_DOM"/>
    <property type="match status" value="1"/>
</dbReference>
<name>A0ABD2M230_9BILA</name>
<dbReference type="InterPro" id="IPR000719">
    <property type="entry name" value="Prot_kinase_dom"/>
</dbReference>
<evidence type="ECO:0000259" key="1">
    <source>
        <dbReference type="PROSITE" id="PS50011"/>
    </source>
</evidence>
<reference evidence="2 3" key="1">
    <citation type="submission" date="2024-10" db="EMBL/GenBank/DDBJ databases">
        <authorList>
            <person name="Kim D."/>
        </authorList>
    </citation>
    <scope>NUCLEOTIDE SEQUENCE [LARGE SCALE GENOMIC DNA]</scope>
    <source>
        <strain evidence="2">BH-2024</strain>
    </source>
</reference>
<dbReference type="SUPFAM" id="SSF56112">
    <property type="entry name" value="Protein kinase-like (PK-like)"/>
    <property type="match status" value="1"/>
</dbReference>
<comment type="caution">
    <text evidence="2">The sequence shown here is derived from an EMBL/GenBank/DDBJ whole genome shotgun (WGS) entry which is preliminary data.</text>
</comment>
<dbReference type="Gene3D" id="1.10.510.10">
    <property type="entry name" value="Transferase(Phosphotransferase) domain 1"/>
    <property type="match status" value="1"/>
</dbReference>
<dbReference type="InterPro" id="IPR011009">
    <property type="entry name" value="Kinase-like_dom_sf"/>
</dbReference>
<keyword evidence="3" id="KW-1185">Reference proteome</keyword>